<name>Q2GNY1_CHAGB</name>
<feature type="compositionally biased region" description="Low complexity" evidence="1">
    <location>
        <begin position="235"/>
        <end position="247"/>
    </location>
</feature>
<feature type="compositionally biased region" description="Polar residues" evidence="1">
    <location>
        <begin position="159"/>
        <end position="189"/>
    </location>
</feature>
<sequence length="396" mass="42875">MAAVTAFIATCEVTAEGIWRNRVKPGYEIWADYSRMEVHREFIENIVEALPLAVALLKQLRRDAGDGDALEAPEVTREGLMEEFNIPHPFIWMDLWNRTQASFSDSELESLLGVKRQRDDANGDEDDEDEEDARPAKRLALSVKLSAENAKEDQKEQYRNAQQDAEPQNDRSAAASTNQNPPRSATPTPTHLLMPVARGNMKLQMEARHLEIVDGAREEHLRLGLGRPRRSQLSPTTTTPTDPGGTPEHVTAVLDQARAVFRDILDDDARAVRKAEAHVLGADEGRVEHDVAGVRVAPQHEGAAARVLGRAREGEQEGASGRGWCGCRLAGGSGVVAVAVARWCPVGEGGVDQGGFVQDDAEASGGLGHVAGDVEREQCALATISSSFAGSLKTEA</sequence>
<dbReference type="HOGENOM" id="CLU_696387_0_0_1"/>
<dbReference type="VEuPathDB" id="FungiDB:CHGG_10323"/>
<evidence type="ECO:0000313" key="3">
    <source>
        <dbReference type="Proteomes" id="UP000001056"/>
    </source>
</evidence>
<evidence type="ECO:0000256" key="1">
    <source>
        <dbReference type="SAM" id="MobiDB-lite"/>
    </source>
</evidence>
<protein>
    <submittedName>
        <fullName evidence="2">Uncharacterized protein</fullName>
    </submittedName>
</protein>
<dbReference type="EMBL" id="CH408035">
    <property type="protein sequence ID" value="EAQ83919.1"/>
    <property type="molecule type" value="Genomic_DNA"/>
</dbReference>
<accession>Q2GNY1</accession>
<dbReference type="OrthoDB" id="4585184at2759"/>
<dbReference type="GeneID" id="4396776"/>
<dbReference type="RefSeq" id="XP_001228250.1">
    <property type="nucleotide sequence ID" value="XM_001228249.1"/>
</dbReference>
<reference evidence="3" key="1">
    <citation type="journal article" date="2015" name="Genome Announc.">
        <title>Draft genome sequence of the cellulolytic fungus Chaetomium globosum.</title>
        <authorList>
            <person name="Cuomo C.A."/>
            <person name="Untereiner W.A."/>
            <person name="Ma L.-J."/>
            <person name="Grabherr M."/>
            <person name="Birren B.W."/>
        </authorList>
    </citation>
    <scope>NUCLEOTIDE SEQUENCE [LARGE SCALE GENOMIC DNA]</scope>
    <source>
        <strain evidence="3">ATCC 6205 / CBS 148.51 / DSM 1962 / NBRC 6347 / NRRL 1970</strain>
    </source>
</reference>
<feature type="region of interest" description="Disordered" evidence="1">
    <location>
        <begin position="226"/>
        <end position="247"/>
    </location>
</feature>
<dbReference type="AlphaFoldDB" id="Q2GNY1"/>
<feature type="compositionally biased region" description="Acidic residues" evidence="1">
    <location>
        <begin position="122"/>
        <end position="132"/>
    </location>
</feature>
<dbReference type="InParanoid" id="Q2GNY1"/>
<feature type="region of interest" description="Disordered" evidence="1">
    <location>
        <begin position="114"/>
        <end position="192"/>
    </location>
</feature>
<organism evidence="2 3">
    <name type="scientific">Chaetomium globosum (strain ATCC 6205 / CBS 148.51 / DSM 1962 / NBRC 6347 / NRRL 1970)</name>
    <name type="common">Soil fungus</name>
    <dbReference type="NCBI Taxonomy" id="306901"/>
    <lineage>
        <taxon>Eukaryota</taxon>
        <taxon>Fungi</taxon>
        <taxon>Dikarya</taxon>
        <taxon>Ascomycota</taxon>
        <taxon>Pezizomycotina</taxon>
        <taxon>Sordariomycetes</taxon>
        <taxon>Sordariomycetidae</taxon>
        <taxon>Sordariales</taxon>
        <taxon>Chaetomiaceae</taxon>
        <taxon>Chaetomium</taxon>
    </lineage>
</organism>
<feature type="compositionally biased region" description="Basic and acidic residues" evidence="1">
    <location>
        <begin position="149"/>
        <end position="158"/>
    </location>
</feature>
<gene>
    <name evidence="2" type="ORF">CHGG_10323</name>
</gene>
<evidence type="ECO:0000313" key="2">
    <source>
        <dbReference type="EMBL" id="EAQ83919.1"/>
    </source>
</evidence>
<dbReference type="Proteomes" id="UP000001056">
    <property type="component" value="Unassembled WGS sequence"/>
</dbReference>
<dbReference type="eggNOG" id="ENOG502T917">
    <property type="taxonomic scope" value="Eukaryota"/>
</dbReference>
<proteinExistence type="predicted"/>
<keyword evidence="3" id="KW-1185">Reference proteome</keyword>